<evidence type="ECO:0000256" key="2">
    <source>
        <dbReference type="ARBA" id="ARBA00010400"/>
    </source>
</evidence>
<sequence length="141" mass="15531">MRVTCFMVAAAAICLAVLDGGASVSALNHASHSKTASVNSGDVVNQNDKRFLRTRGTIEDAQDDVEEDEERNLVNLLKGIVGVKKAKSNELEKAKSFSKTEELTKPQTAVNTVVKKRPAISNEKLAQLERLYYSYAHKPRR</sequence>
<dbReference type="Proteomes" id="UP000693981">
    <property type="component" value="Unassembled WGS sequence"/>
</dbReference>
<keyword evidence="3 5" id="KW-0964">Secreted</keyword>
<comment type="caution">
    <text evidence="6">The sequence shown here is derived from an EMBL/GenBank/DDBJ whole genome shotgun (WGS) entry which is preliminary data.</text>
</comment>
<dbReference type="Pfam" id="PF16810">
    <property type="entry name" value="RXLR"/>
    <property type="match status" value="1"/>
</dbReference>
<evidence type="ECO:0000256" key="3">
    <source>
        <dbReference type="ARBA" id="ARBA00022525"/>
    </source>
</evidence>
<organism evidence="6 7">
    <name type="scientific">Phytophthora boehmeriae</name>
    <dbReference type="NCBI Taxonomy" id="109152"/>
    <lineage>
        <taxon>Eukaryota</taxon>
        <taxon>Sar</taxon>
        <taxon>Stramenopiles</taxon>
        <taxon>Oomycota</taxon>
        <taxon>Peronosporomycetes</taxon>
        <taxon>Peronosporales</taxon>
        <taxon>Peronosporaceae</taxon>
        <taxon>Phytophthora</taxon>
    </lineage>
</organism>
<name>A0A8T1WEP1_9STRA</name>
<reference evidence="6" key="1">
    <citation type="submission" date="2021-02" db="EMBL/GenBank/DDBJ databases">
        <authorList>
            <person name="Palmer J.M."/>
        </authorList>
    </citation>
    <scope>NUCLEOTIDE SEQUENCE</scope>
    <source>
        <strain evidence="6">SCRP23</strain>
    </source>
</reference>
<keyword evidence="7" id="KW-1185">Reference proteome</keyword>
<evidence type="ECO:0000256" key="4">
    <source>
        <dbReference type="ARBA" id="ARBA00022729"/>
    </source>
</evidence>
<dbReference type="EMBL" id="JAGDFL010000366">
    <property type="protein sequence ID" value="KAG7391058.1"/>
    <property type="molecule type" value="Genomic_DNA"/>
</dbReference>
<comment type="domain">
    <text evidence="5">The RxLR-dEER motif acts to carry the protein into the host cell cytoplasm through binding to cell surface phosphatidylinositol-3-phosphate.</text>
</comment>
<feature type="chain" id="PRO_5035965734" description="RxLR effector protein" evidence="5">
    <location>
        <begin position="27"/>
        <end position="141"/>
    </location>
</feature>
<evidence type="ECO:0000256" key="1">
    <source>
        <dbReference type="ARBA" id="ARBA00004613"/>
    </source>
</evidence>
<evidence type="ECO:0000313" key="7">
    <source>
        <dbReference type="Proteomes" id="UP000693981"/>
    </source>
</evidence>
<evidence type="ECO:0000256" key="5">
    <source>
        <dbReference type="RuleBase" id="RU367124"/>
    </source>
</evidence>
<feature type="signal peptide" evidence="5">
    <location>
        <begin position="1"/>
        <end position="26"/>
    </location>
</feature>
<protein>
    <recommendedName>
        <fullName evidence="5">RxLR effector protein</fullName>
    </recommendedName>
</protein>
<comment type="similarity">
    <text evidence="2 5">Belongs to the RxLR effector family.</text>
</comment>
<evidence type="ECO:0000313" key="6">
    <source>
        <dbReference type="EMBL" id="KAG7391058.1"/>
    </source>
</evidence>
<keyword evidence="4 5" id="KW-0732">Signal</keyword>
<accession>A0A8T1WEP1</accession>
<proteinExistence type="inferred from homology"/>
<dbReference type="InterPro" id="IPR031825">
    <property type="entry name" value="RXLR"/>
</dbReference>
<dbReference type="AlphaFoldDB" id="A0A8T1WEP1"/>
<comment type="subcellular location">
    <subcellularLocation>
        <location evidence="1 5">Secreted</location>
    </subcellularLocation>
</comment>
<gene>
    <name evidence="6" type="ORF">PHYBOEH_006793</name>
</gene>
<comment type="function">
    <text evidence="5">Effector that suppresses plant defense responses during pathogen infection.</text>
</comment>
<dbReference type="GO" id="GO:0005576">
    <property type="term" value="C:extracellular region"/>
    <property type="evidence" value="ECO:0007669"/>
    <property type="project" value="UniProtKB-SubCell"/>
</dbReference>